<dbReference type="AlphaFoldDB" id="A0A7Y7UJB9"/>
<dbReference type="RefSeq" id="WP_176818399.1">
    <property type="nucleotide sequence ID" value="NZ_JABXWP010000016.1"/>
</dbReference>
<dbReference type="InterPro" id="IPR017853">
    <property type="entry name" value="GH"/>
</dbReference>
<evidence type="ECO:0000313" key="1">
    <source>
        <dbReference type="EMBL" id="NVO88959.1"/>
    </source>
</evidence>
<dbReference type="EMBL" id="JABXWP010000016">
    <property type="protein sequence ID" value="NVO88959.1"/>
    <property type="molecule type" value="Genomic_DNA"/>
</dbReference>
<evidence type="ECO:0000313" key="2">
    <source>
        <dbReference type="Proteomes" id="UP000542889"/>
    </source>
</evidence>
<accession>A0A7Y7UJB9</accession>
<dbReference type="SUPFAM" id="SSF51445">
    <property type="entry name" value="(Trans)glycosidases"/>
    <property type="match status" value="1"/>
</dbReference>
<organism evidence="1 2">
    <name type="scientific">Lacticaseibacillus rhamnosus</name>
    <name type="common">Lactobacillus rhamnosus</name>
    <dbReference type="NCBI Taxonomy" id="47715"/>
    <lineage>
        <taxon>Bacteria</taxon>
        <taxon>Bacillati</taxon>
        <taxon>Bacillota</taxon>
        <taxon>Bacilli</taxon>
        <taxon>Lactobacillales</taxon>
        <taxon>Lactobacillaceae</taxon>
        <taxon>Lacticaseibacillus</taxon>
    </lineage>
</organism>
<dbReference type="Gene3D" id="3.20.20.80">
    <property type="entry name" value="Glycosidases"/>
    <property type="match status" value="1"/>
</dbReference>
<gene>
    <name evidence="1" type="ORF">HWN39_10760</name>
</gene>
<proteinExistence type="predicted"/>
<reference evidence="1 2" key="1">
    <citation type="submission" date="2020-06" db="EMBL/GenBank/DDBJ databases">
        <title>Lactobacillus rhamnosus QC,genome.</title>
        <authorList>
            <person name="Yi H."/>
            <person name="Jin M."/>
        </authorList>
    </citation>
    <scope>NUCLEOTIDE SEQUENCE [LARGE SCALE GENOMIC DNA]</scope>
    <source>
        <strain evidence="1 2">QC</strain>
    </source>
</reference>
<protein>
    <recommendedName>
        <fullName evidence="3">Glycoside hydrolase family 5 domain-containing protein</fullName>
    </recommendedName>
</protein>
<evidence type="ECO:0008006" key="3">
    <source>
        <dbReference type="Google" id="ProtNLM"/>
    </source>
</evidence>
<name>A0A7Y7UJB9_LACRH</name>
<dbReference type="Proteomes" id="UP000542889">
    <property type="component" value="Unassembled WGS sequence"/>
</dbReference>
<sequence>MLDTTRHTHRRRPIVRKLGIAVWSWDEDWERQLLTAKSLGFSYIRLVLMINRSDLGKSFDNIFDRYEKVVAKAQELELDLIVSWSTDYLSKLKQPYIDYQDTRCVLSTDQLALLKSAIKSFIKAHAGQGIVYEAFNEAMGDFWSSSGTARTNPNDVHSWVSFDRWLGAEVKKLDSTSTYATLCGTGCPGDYLQPTYSGIAEQQGLFDNNADLVSWHPYVEAEYDDGRPEHLLTSGQMRNVSVETADLPMISTEFGYSRFRDNENYTWQGLWNIDDAANYTVRQALLLDMLGWPIIGVFDMGYDNYGLLDWPAEVNKVGMALKELSKNLAGFSFEQRVDCQNPNLFCLKYVSFSGDVVFVYWAAKYQGEASISIDGRQVSLLFTESPQYLRQQAQD</sequence>
<comment type="caution">
    <text evidence="1">The sequence shown here is derived from an EMBL/GenBank/DDBJ whole genome shotgun (WGS) entry which is preliminary data.</text>
</comment>